<feature type="region of interest" description="Disordered" evidence="1">
    <location>
        <begin position="157"/>
        <end position="192"/>
    </location>
</feature>
<dbReference type="EMBL" id="MU827835">
    <property type="protein sequence ID" value="KAJ7319463.1"/>
    <property type="molecule type" value="Genomic_DNA"/>
</dbReference>
<feature type="region of interest" description="Disordered" evidence="1">
    <location>
        <begin position="1"/>
        <end position="37"/>
    </location>
</feature>
<dbReference type="Proteomes" id="UP001163046">
    <property type="component" value="Unassembled WGS sequence"/>
</dbReference>
<name>A0A9W9Y7D8_9CNID</name>
<sequence length="231" mass="25261">MSTDALTNSGPCSSTSQGIEESLVSILGTEDDNVDRPEREAIDYEPLADAHVLTVSATPITPAQSVSTPLPVNVVDSASPVSCSQCTRLKNTVRKYQKENSRLKRMNNQLKTELRSMHDTTASSDIETGDEAEEIDGSDIEGEDADDAALEEEVKQYLKENDDSDGANLGDTGDEDWGSGSPQTETSTADDDEATEGVVSFFLWLSSWIISRNFTHIYVKKFPTNFLHCKE</sequence>
<dbReference type="AlphaFoldDB" id="A0A9W9Y7D8"/>
<proteinExistence type="predicted"/>
<gene>
    <name evidence="2" type="ORF">OS493_036106</name>
</gene>
<feature type="compositionally biased region" description="Acidic residues" evidence="1">
    <location>
        <begin position="127"/>
        <end position="144"/>
    </location>
</feature>
<evidence type="ECO:0000313" key="2">
    <source>
        <dbReference type="EMBL" id="KAJ7319463.1"/>
    </source>
</evidence>
<evidence type="ECO:0000313" key="3">
    <source>
        <dbReference type="Proteomes" id="UP001163046"/>
    </source>
</evidence>
<reference evidence="2" key="1">
    <citation type="submission" date="2023-01" db="EMBL/GenBank/DDBJ databases">
        <title>Genome assembly of the deep-sea coral Lophelia pertusa.</title>
        <authorList>
            <person name="Herrera S."/>
            <person name="Cordes E."/>
        </authorList>
    </citation>
    <scope>NUCLEOTIDE SEQUENCE</scope>
    <source>
        <strain evidence="2">USNM1676648</strain>
        <tissue evidence="2">Polyp</tissue>
    </source>
</reference>
<organism evidence="2 3">
    <name type="scientific">Desmophyllum pertusum</name>
    <dbReference type="NCBI Taxonomy" id="174260"/>
    <lineage>
        <taxon>Eukaryota</taxon>
        <taxon>Metazoa</taxon>
        <taxon>Cnidaria</taxon>
        <taxon>Anthozoa</taxon>
        <taxon>Hexacorallia</taxon>
        <taxon>Scleractinia</taxon>
        <taxon>Caryophylliina</taxon>
        <taxon>Caryophylliidae</taxon>
        <taxon>Desmophyllum</taxon>
    </lineage>
</organism>
<feature type="region of interest" description="Disordered" evidence="1">
    <location>
        <begin position="97"/>
        <end position="144"/>
    </location>
</feature>
<accession>A0A9W9Y7D8</accession>
<evidence type="ECO:0000256" key="1">
    <source>
        <dbReference type="SAM" id="MobiDB-lite"/>
    </source>
</evidence>
<protein>
    <submittedName>
        <fullName evidence="2">Uncharacterized protein</fullName>
    </submittedName>
</protein>
<feature type="compositionally biased region" description="Polar residues" evidence="1">
    <location>
        <begin position="1"/>
        <end position="19"/>
    </location>
</feature>
<keyword evidence="3" id="KW-1185">Reference proteome</keyword>
<comment type="caution">
    <text evidence="2">The sequence shown here is derived from an EMBL/GenBank/DDBJ whole genome shotgun (WGS) entry which is preliminary data.</text>
</comment>